<feature type="domain" description="F-box protein AT5G49610-like beta-propeller" evidence="2">
    <location>
        <begin position="121"/>
        <end position="401"/>
    </location>
</feature>
<protein>
    <submittedName>
        <fullName evidence="3">Uncharacterized protein</fullName>
    </submittedName>
</protein>
<dbReference type="InterPro" id="IPR056594">
    <property type="entry name" value="AT5G49610-like_b-prop"/>
</dbReference>
<feature type="domain" description="F-box" evidence="1">
    <location>
        <begin position="24"/>
        <end position="62"/>
    </location>
</feature>
<dbReference type="Pfam" id="PF23635">
    <property type="entry name" value="Beta-prop_AT5G49610-like"/>
    <property type="match status" value="1"/>
</dbReference>
<gene>
    <name evidence="3" type="primary">LOC102715371</name>
</gene>
<dbReference type="EnsemblPlants" id="OB02G21160.1">
    <property type="protein sequence ID" value="OB02G21160.1"/>
    <property type="gene ID" value="OB02G21160"/>
</dbReference>
<evidence type="ECO:0000313" key="4">
    <source>
        <dbReference type="Proteomes" id="UP000006038"/>
    </source>
</evidence>
<accession>J3LBU9</accession>
<reference evidence="3" key="1">
    <citation type="submission" date="2013-04" db="UniProtKB">
        <authorList>
            <consortium name="EnsemblPlants"/>
        </authorList>
    </citation>
    <scope>IDENTIFICATION</scope>
</reference>
<dbReference type="RefSeq" id="XP_006648549.1">
    <property type="nucleotide sequence ID" value="XM_006648486.3"/>
</dbReference>
<dbReference type="OMA" id="PELIYDP"/>
<name>J3LBU9_ORYBR</name>
<evidence type="ECO:0000313" key="3">
    <source>
        <dbReference type="EnsemblPlants" id="OB02G21160.1"/>
    </source>
</evidence>
<evidence type="ECO:0000259" key="1">
    <source>
        <dbReference type="Pfam" id="PF12937"/>
    </source>
</evidence>
<dbReference type="Gene3D" id="1.20.1280.50">
    <property type="match status" value="1"/>
</dbReference>
<sequence length="412" mass="46044">MAQGNGAHPPSSPPAAISSVLGDDDLLREILLRLGFPTTLVRAALVSRRWLRLASDQAFLRRFRACHPPRLLGFYHTARENFRDEIPSFVPLPQPPELSAVLRRAAFRLAPGATGPDAPVILNCRNGRLLAAEFPPDEPRVTIISPLRPASEPPALPLIHELPRQPGETRHASCMLLPEGGGGGDDPSYTIVEFLRKDQEALAKAVSVKPGILDPSNISQSSSVEIHGGWTRNIRRDLLVDDNVYFLGQKERILGLNLASMRLFLIKLPDGVEQLQRMGNLELLRADDSSLYLIHLKGFQIDVWFRTGTVDCGSGGNWELVDTICLRQSFGQVAEPNWESGDAFVALHRVEDNVEVFLQVDRVIFHIHIVDRTVNKVFELPPKVSRYFDIFPLMMLWPPTFPELIYDPDDVE</sequence>
<proteinExistence type="predicted"/>
<organism evidence="3">
    <name type="scientific">Oryza brachyantha</name>
    <name type="common">malo sina</name>
    <dbReference type="NCBI Taxonomy" id="4533"/>
    <lineage>
        <taxon>Eukaryota</taxon>
        <taxon>Viridiplantae</taxon>
        <taxon>Streptophyta</taxon>
        <taxon>Embryophyta</taxon>
        <taxon>Tracheophyta</taxon>
        <taxon>Spermatophyta</taxon>
        <taxon>Magnoliopsida</taxon>
        <taxon>Liliopsida</taxon>
        <taxon>Poales</taxon>
        <taxon>Poaceae</taxon>
        <taxon>BOP clade</taxon>
        <taxon>Oryzoideae</taxon>
        <taxon>Oryzeae</taxon>
        <taxon>Oryzinae</taxon>
        <taxon>Oryza</taxon>
    </lineage>
</organism>
<dbReference type="SUPFAM" id="SSF81383">
    <property type="entry name" value="F-box domain"/>
    <property type="match status" value="1"/>
</dbReference>
<dbReference type="PANTHER" id="PTHR33207">
    <property type="entry name" value="F-BOX DOMAIN CONTAINING PROTEIN-RELATED"/>
    <property type="match status" value="1"/>
</dbReference>
<dbReference type="OrthoDB" id="622335at2759"/>
<dbReference type="AlphaFoldDB" id="J3LBU9"/>
<dbReference type="Pfam" id="PF12937">
    <property type="entry name" value="F-box-like"/>
    <property type="match status" value="1"/>
</dbReference>
<dbReference type="HOGENOM" id="CLU_037069_1_0_1"/>
<dbReference type="InterPro" id="IPR036047">
    <property type="entry name" value="F-box-like_dom_sf"/>
</dbReference>
<dbReference type="GeneID" id="102715371"/>
<dbReference type="KEGG" id="obr:102715371"/>
<dbReference type="eggNOG" id="ENOG502RRQM">
    <property type="taxonomic scope" value="Eukaryota"/>
</dbReference>
<dbReference type="Proteomes" id="UP000006038">
    <property type="component" value="Unassembled WGS sequence"/>
</dbReference>
<dbReference type="Gramene" id="OB02G21160.1">
    <property type="protein sequence ID" value="OB02G21160.1"/>
    <property type="gene ID" value="OB02G21160"/>
</dbReference>
<dbReference type="InterPro" id="IPR001810">
    <property type="entry name" value="F-box_dom"/>
</dbReference>
<evidence type="ECO:0000259" key="2">
    <source>
        <dbReference type="Pfam" id="PF23635"/>
    </source>
</evidence>
<keyword evidence="4" id="KW-1185">Reference proteome</keyword>